<dbReference type="SUPFAM" id="SSF46785">
    <property type="entry name" value="Winged helix' DNA-binding domain"/>
    <property type="match status" value="1"/>
</dbReference>
<dbReference type="Gene3D" id="1.10.10.10">
    <property type="entry name" value="Winged helix-like DNA-binding domain superfamily/Winged helix DNA-binding domain"/>
    <property type="match status" value="1"/>
</dbReference>
<dbReference type="SUPFAM" id="SSF54909">
    <property type="entry name" value="Dimeric alpha+beta barrel"/>
    <property type="match status" value="1"/>
</dbReference>
<dbReference type="InterPro" id="IPR019885">
    <property type="entry name" value="Tscrpt_reg_HTH_AsnC-type_CS"/>
</dbReference>
<dbReference type="AlphaFoldDB" id="A0A926DV61"/>
<dbReference type="Gene3D" id="3.30.70.920">
    <property type="match status" value="1"/>
</dbReference>
<dbReference type="GO" id="GO:0043565">
    <property type="term" value="F:sequence-specific DNA binding"/>
    <property type="evidence" value="ECO:0007669"/>
    <property type="project" value="InterPro"/>
</dbReference>
<dbReference type="PANTHER" id="PTHR30154:SF34">
    <property type="entry name" value="TRANSCRIPTIONAL REGULATOR AZLB"/>
    <property type="match status" value="1"/>
</dbReference>
<dbReference type="InterPro" id="IPR019887">
    <property type="entry name" value="Tscrpt_reg_AsnC/Lrp_C"/>
</dbReference>
<name>A0A926DV61_9FIRM</name>
<dbReference type="InterPro" id="IPR036388">
    <property type="entry name" value="WH-like_DNA-bd_sf"/>
</dbReference>
<dbReference type="PROSITE" id="PS00519">
    <property type="entry name" value="HTH_ASNC_1"/>
    <property type="match status" value="1"/>
</dbReference>
<organism evidence="5 6">
    <name type="scientific">Bianquea renquensis</name>
    <dbReference type="NCBI Taxonomy" id="2763661"/>
    <lineage>
        <taxon>Bacteria</taxon>
        <taxon>Bacillati</taxon>
        <taxon>Bacillota</taxon>
        <taxon>Clostridia</taxon>
        <taxon>Eubacteriales</taxon>
        <taxon>Bianqueaceae</taxon>
        <taxon>Bianquea</taxon>
    </lineage>
</organism>
<dbReference type="InterPro" id="IPR011008">
    <property type="entry name" value="Dimeric_a/b-barrel"/>
</dbReference>
<dbReference type="InterPro" id="IPR019888">
    <property type="entry name" value="Tscrpt_reg_AsnC-like"/>
</dbReference>
<dbReference type="RefSeq" id="WP_177714172.1">
    <property type="nucleotide sequence ID" value="NZ_JACRSQ010000023.1"/>
</dbReference>
<accession>A0A926DV61</accession>
<protein>
    <submittedName>
        <fullName evidence="5">Lrp/AsnC family transcriptional regulator</fullName>
    </submittedName>
</protein>
<evidence type="ECO:0000256" key="2">
    <source>
        <dbReference type="ARBA" id="ARBA00023125"/>
    </source>
</evidence>
<keyword evidence="2" id="KW-0238">DNA-binding</keyword>
<sequence>MDRIDSEIVRLLLKNARISMSEISSCVNLSVSAVSERLKKLESSGMIQQYTTILNPQAFNKDLTVFMLITLESSQFRDEFVHYVLHEEAVTEVHYLAGSFDCMVKIITENTTSLEKIFNQIKSLPGVSKTQTNVVLSTIKNQYSFLPSLDSSL</sequence>
<comment type="caution">
    <text evidence="5">The sequence shown here is derived from an EMBL/GenBank/DDBJ whole genome shotgun (WGS) entry which is preliminary data.</text>
</comment>
<dbReference type="Pfam" id="PF13412">
    <property type="entry name" value="HTH_24"/>
    <property type="match status" value="1"/>
</dbReference>
<dbReference type="InterPro" id="IPR000485">
    <property type="entry name" value="AsnC-type_HTH_dom"/>
</dbReference>
<dbReference type="EMBL" id="JACRSQ010000023">
    <property type="protein sequence ID" value="MBC8544498.1"/>
    <property type="molecule type" value="Genomic_DNA"/>
</dbReference>
<dbReference type="SMART" id="SM00344">
    <property type="entry name" value="HTH_ASNC"/>
    <property type="match status" value="1"/>
</dbReference>
<proteinExistence type="predicted"/>
<dbReference type="InterPro" id="IPR011991">
    <property type="entry name" value="ArsR-like_HTH"/>
</dbReference>
<dbReference type="GO" id="GO:0043200">
    <property type="term" value="P:response to amino acid"/>
    <property type="evidence" value="ECO:0007669"/>
    <property type="project" value="TreeGrafter"/>
</dbReference>
<dbReference type="Pfam" id="PF01037">
    <property type="entry name" value="AsnC_trans_reg"/>
    <property type="match status" value="1"/>
</dbReference>
<evidence type="ECO:0000313" key="6">
    <source>
        <dbReference type="Proteomes" id="UP000657006"/>
    </source>
</evidence>
<dbReference type="PRINTS" id="PR00033">
    <property type="entry name" value="HTHASNC"/>
</dbReference>
<dbReference type="Proteomes" id="UP000657006">
    <property type="component" value="Unassembled WGS sequence"/>
</dbReference>
<dbReference type="PANTHER" id="PTHR30154">
    <property type="entry name" value="LEUCINE-RESPONSIVE REGULATORY PROTEIN"/>
    <property type="match status" value="1"/>
</dbReference>
<evidence type="ECO:0000313" key="5">
    <source>
        <dbReference type="EMBL" id="MBC8544498.1"/>
    </source>
</evidence>
<evidence type="ECO:0000256" key="1">
    <source>
        <dbReference type="ARBA" id="ARBA00023015"/>
    </source>
</evidence>
<dbReference type="GO" id="GO:0005829">
    <property type="term" value="C:cytosol"/>
    <property type="evidence" value="ECO:0007669"/>
    <property type="project" value="TreeGrafter"/>
</dbReference>
<gene>
    <name evidence="5" type="ORF">H8730_13205</name>
</gene>
<dbReference type="PROSITE" id="PS50956">
    <property type="entry name" value="HTH_ASNC_2"/>
    <property type="match status" value="1"/>
</dbReference>
<evidence type="ECO:0000259" key="4">
    <source>
        <dbReference type="PROSITE" id="PS50956"/>
    </source>
</evidence>
<feature type="domain" description="HTH asnC-type" evidence="4">
    <location>
        <begin position="1"/>
        <end position="62"/>
    </location>
</feature>
<dbReference type="InterPro" id="IPR036390">
    <property type="entry name" value="WH_DNA-bd_sf"/>
</dbReference>
<keyword evidence="1" id="KW-0805">Transcription regulation</keyword>
<evidence type="ECO:0000256" key="3">
    <source>
        <dbReference type="ARBA" id="ARBA00023163"/>
    </source>
</evidence>
<reference evidence="5" key="1">
    <citation type="submission" date="2020-08" db="EMBL/GenBank/DDBJ databases">
        <title>Genome public.</title>
        <authorList>
            <person name="Liu C."/>
            <person name="Sun Q."/>
        </authorList>
    </citation>
    <scope>NUCLEOTIDE SEQUENCE</scope>
    <source>
        <strain evidence="5">NSJ-32</strain>
    </source>
</reference>
<keyword evidence="6" id="KW-1185">Reference proteome</keyword>
<dbReference type="CDD" id="cd00090">
    <property type="entry name" value="HTH_ARSR"/>
    <property type="match status" value="1"/>
</dbReference>
<keyword evidence="3" id="KW-0804">Transcription</keyword>